<proteinExistence type="predicted"/>
<name>A0A2G8RYC6_9APHY</name>
<sequence>MFSSSSPNSDEMIDGCPVVHVSDSPEDLARLLRVLLPAAHRRFYREDAWTDYSFEEVYAVIRLAHKYNIEDVQKQALFALREYTFNDDFKKWREVRNERIPVDGPCAIGAVNLARLLDIPEMLLIALYKCLSLCTGILDGWKRSDGSIEYLSQDDVKRCIAATSELSRSSSILAYNIFRPEPCMECKQRSRCEESLRQALAEFLDLYAGDISDGSGIMVPWEGAFDEFGGCGVCEACWEEVKYREVSGREDVWDRFPKIFDVKTERWGSSVSDLC</sequence>
<dbReference type="EMBL" id="AYKW01000045">
    <property type="protein sequence ID" value="PIL26521.1"/>
    <property type="molecule type" value="Genomic_DNA"/>
</dbReference>
<organism evidence="1 2">
    <name type="scientific">Ganoderma sinense ZZ0214-1</name>
    <dbReference type="NCBI Taxonomy" id="1077348"/>
    <lineage>
        <taxon>Eukaryota</taxon>
        <taxon>Fungi</taxon>
        <taxon>Dikarya</taxon>
        <taxon>Basidiomycota</taxon>
        <taxon>Agaricomycotina</taxon>
        <taxon>Agaricomycetes</taxon>
        <taxon>Polyporales</taxon>
        <taxon>Polyporaceae</taxon>
        <taxon>Ganoderma</taxon>
    </lineage>
</organism>
<dbReference type="OrthoDB" id="3036049at2759"/>
<evidence type="ECO:0008006" key="3">
    <source>
        <dbReference type="Google" id="ProtNLM"/>
    </source>
</evidence>
<keyword evidence="2" id="KW-1185">Reference proteome</keyword>
<comment type="caution">
    <text evidence="1">The sequence shown here is derived from an EMBL/GenBank/DDBJ whole genome shotgun (WGS) entry which is preliminary data.</text>
</comment>
<protein>
    <recommendedName>
        <fullName evidence="3">BTB domain-containing protein</fullName>
    </recommendedName>
</protein>
<reference evidence="1 2" key="1">
    <citation type="journal article" date="2015" name="Sci. Rep.">
        <title>Chromosome-level genome map provides insights into diverse defense mechanisms in the medicinal fungus Ganoderma sinense.</title>
        <authorList>
            <person name="Zhu Y."/>
            <person name="Xu J."/>
            <person name="Sun C."/>
            <person name="Zhou S."/>
            <person name="Xu H."/>
            <person name="Nelson D.R."/>
            <person name="Qian J."/>
            <person name="Song J."/>
            <person name="Luo H."/>
            <person name="Xiang L."/>
            <person name="Li Y."/>
            <person name="Xu Z."/>
            <person name="Ji A."/>
            <person name="Wang L."/>
            <person name="Lu S."/>
            <person name="Hayward A."/>
            <person name="Sun W."/>
            <person name="Li X."/>
            <person name="Schwartz D.C."/>
            <person name="Wang Y."/>
            <person name="Chen S."/>
        </authorList>
    </citation>
    <scope>NUCLEOTIDE SEQUENCE [LARGE SCALE GENOMIC DNA]</scope>
    <source>
        <strain evidence="1 2">ZZ0214-1</strain>
    </source>
</reference>
<evidence type="ECO:0000313" key="2">
    <source>
        <dbReference type="Proteomes" id="UP000230002"/>
    </source>
</evidence>
<gene>
    <name evidence="1" type="ORF">GSI_12279</name>
</gene>
<accession>A0A2G8RYC6</accession>
<dbReference type="AlphaFoldDB" id="A0A2G8RYC6"/>
<evidence type="ECO:0000313" key="1">
    <source>
        <dbReference type="EMBL" id="PIL26521.1"/>
    </source>
</evidence>
<dbReference type="Proteomes" id="UP000230002">
    <property type="component" value="Unassembled WGS sequence"/>
</dbReference>